<dbReference type="InParanoid" id="A0A0D2JYK1"/>
<reference evidence="1 2" key="1">
    <citation type="submission" date="2013-11" db="EMBL/GenBank/DDBJ databases">
        <title>Metagenomic analysis of a methanogenic consortium involved in long chain n-alkane degradation.</title>
        <authorList>
            <person name="Davidova I.A."/>
            <person name="Callaghan A.V."/>
            <person name="Wawrik B."/>
            <person name="Pruitt S."/>
            <person name="Marks C."/>
            <person name="Duncan K.E."/>
            <person name="Suflita J.M."/>
        </authorList>
    </citation>
    <scope>NUCLEOTIDE SEQUENCE [LARGE SCALE GENOMIC DNA]</scope>
    <source>
        <strain evidence="1 2">SPR</strain>
    </source>
</reference>
<protein>
    <submittedName>
        <fullName evidence="1">Uncharacterized protein</fullName>
    </submittedName>
</protein>
<comment type="caution">
    <text evidence="1">The sequence shown here is derived from an EMBL/GenBank/DDBJ whole genome shotgun (WGS) entry which is preliminary data.</text>
</comment>
<dbReference type="Proteomes" id="UP000032233">
    <property type="component" value="Unassembled WGS sequence"/>
</dbReference>
<accession>A0A0D2JYK1</accession>
<dbReference type="AlphaFoldDB" id="A0A0D2JYK1"/>
<name>A0A0D2JYK1_9BACT</name>
<proteinExistence type="predicted"/>
<evidence type="ECO:0000313" key="2">
    <source>
        <dbReference type="Proteomes" id="UP000032233"/>
    </source>
</evidence>
<keyword evidence="2" id="KW-1185">Reference proteome</keyword>
<dbReference type="EMBL" id="AZAC01000010">
    <property type="protein sequence ID" value="KIX14615.1"/>
    <property type="molecule type" value="Genomic_DNA"/>
</dbReference>
<evidence type="ECO:0000313" key="1">
    <source>
        <dbReference type="EMBL" id="KIX14615.1"/>
    </source>
</evidence>
<gene>
    <name evidence="1" type="ORF">X474_07605</name>
</gene>
<organism evidence="1 2">
    <name type="scientific">Dethiosulfatarculus sandiegensis</name>
    <dbReference type="NCBI Taxonomy" id="1429043"/>
    <lineage>
        <taxon>Bacteria</taxon>
        <taxon>Pseudomonadati</taxon>
        <taxon>Thermodesulfobacteriota</taxon>
        <taxon>Desulfarculia</taxon>
        <taxon>Desulfarculales</taxon>
        <taxon>Desulfarculaceae</taxon>
        <taxon>Dethiosulfatarculus</taxon>
    </lineage>
</organism>
<sequence>MYVIGFSTKHKVLAHLNFLTRAPLLREARHSYVIGVATRSKV</sequence>